<gene>
    <name evidence="9" type="ORF">MNBD_NITROSPIRAE01-1003</name>
</gene>
<proteinExistence type="predicted"/>
<evidence type="ECO:0000256" key="1">
    <source>
        <dbReference type="ARBA" id="ARBA00004861"/>
    </source>
</evidence>
<reference evidence="9" key="1">
    <citation type="submission" date="2018-06" db="EMBL/GenBank/DDBJ databases">
        <authorList>
            <person name="Zhirakovskaya E."/>
        </authorList>
    </citation>
    <scope>NUCLEOTIDE SEQUENCE</scope>
</reference>
<dbReference type="SMART" id="SM00934">
    <property type="entry name" value="OMPdecase"/>
    <property type="match status" value="1"/>
</dbReference>
<keyword evidence="5" id="KW-0665">Pyrimidine biosynthesis</keyword>
<evidence type="ECO:0000259" key="8">
    <source>
        <dbReference type="SMART" id="SM00934"/>
    </source>
</evidence>
<dbReference type="SUPFAM" id="SSF51366">
    <property type="entry name" value="Ribulose-phoshate binding barrel"/>
    <property type="match status" value="1"/>
</dbReference>
<dbReference type="PANTHER" id="PTHR32119">
    <property type="entry name" value="OROTIDINE 5'-PHOSPHATE DECARBOXYLASE"/>
    <property type="match status" value="1"/>
</dbReference>
<dbReference type="InterPro" id="IPR011060">
    <property type="entry name" value="RibuloseP-bd_barrel"/>
</dbReference>
<dbReference type="GO" id="GO:0006207">
    <property type="term" value="P:'de novo' pyrimidine nucleobase biosynthetic process"/>
    <property type="evidence" value="ECO:0007669"/>
    <property type="project" value="InterPro"/>
</dbReference>
<protein>
    <recommendedName>
        <fullName evidence="3">Orotidine 5'-phosphate decarboxylase</fullName>
        <ecNumber evidence="2">4.1.1.23</ecNumber>
    </recommendedName>
    <alternativeName>
        <fullName evidence="7">OMP decarboxylase</fullName>
    </alternativeName>
</protein>
<dbReference type="InterPro" id="IPR013785">
    <property type="entry name" value="Aldolase_TIM"/>
</dbReference>
<evidence type="ECO:0000256" key="3">
    <source>
        <dbReference type="ARBA" id="ARBA00021923"/>
    </source>
</evidence>
<evidence type="ECO:0000256" key="5">
    <source>
        <dbReference type="ARBA" id="ARBA00022975"/>
    </source>
</evidence>
<dbReference type="GO" id="GO:0004590">
    <property type="term" value="F:orotidine-5'-phosphate decarboxylase activity"/>
    <property type="evidence" value="ECO:0007669"/>
    <property type="project" value="UniProtKB-EC"/>
</dbReference>
<feature type="domain" description="Orotidine 5'-phosphate decarboxylase" evidence="8">
    <location>
        <begin position="11"/>
        <end position="233"/>
    </location>
</feature>
<dbReference type="GO" id="GO:0044205">
    <property type="term" value="P:'de novo' UMP biosynthetic process"/>
    <property type="evidence" value="ECO:0007669"/>
    <property type="project" value="UniProtKB-UniPathway"/>
</dbReference>
<dbReference type="EMBL" id="UOGF01000110">
    <property type="protein sequence ID" value="VAX33530.1"/>
    <property type="molecule type" value="Genomic_DNA"/>
</dbReference>
<dbReference type="GO" id="GO:0005829">
    <property type="term" value="C:cytosol"/>
    <property type="evidence" value="ECO:0007669"/>
    <property type="project" value="TreeGrafter"/>
</dbReference>
<dbReference type="EC" id="4.1.1.23" evidence="2"/>
<evidence type="ECO:0000256" key="4">
    <source>
        <dbReference type="ARBA" id="ARBA00022793"/>
    </source>
</evidence>
<dbReference type="Gene3D" id="3.20.20.70">
    <property type="entry name" value="Aldolase class I"/>
    <property type="match status" value="1"/>
</dbReference>
<dbReference type="Pfam" id="PF00215">
    <property type="entry name" value="OMPdecase"/>
    <property type="match status" value="1"/>
</dbReference>
<organism evidence="9">
    <name type="scientific">hydrothermal vent metagenome</name>
    <dbReference type="NCBI Taxonomy" id="652676"/>
    <lineage>
        <taxon>unclassified sequences</taxon>
        <taxon>metagenomes</taxon>
        <taxon>ecological metagenomes</taxon>
    </lineage>
</organism>
<dbReference type="AlphaFoldDB" id="A0A3B1DF34"/>
<evidence type="ECO:0000256" key="7">
    <source>
        <dbReference type="ARBA" id="ARBA00033428"/>
    </source>
</evidence>
<keyword evidence="6 9" id="KW-0456">Lyase</keyword>
<comment type="pathway">
    <text evidence="1">Pyrimidine metabolism; UMP biosynthesis via de novo pathway; UMP from orotate: step 2/2.</text>
</comment>
<dbReference type="InterPro" id="IPR014732">
    <property type="entry name" value="OMPdecase"/>
</dbReference>
<dbReference type="NCBIfam" id="NF001273">
    <property type="entry name" value="PRK00230.1"/>
    <property type="match status" value="1"/>
</dbReference>
<name>A0A3B1DF34_9ZZZZ</name>
<dbReference type="CDD" id="cd04725">
    <property type="entry name" value="OMP_decarboxylase_like"/>
    <property type="match status" value="1"/>
</dbReference>
<evidence type="ECO:0000256" key="2">
    <source>
        <dbReference type="ARBA" id="ARBA00012321"/>
    </source>
</evidence>
<dbReference type="InterPro" id="IPR001754">
    <property type="entry name" value="OMPdeCOase_dom"/>
</dbReference>
<accession>A0A3B1DF34</accession>
<sequence length="240" mass="25458">MNRNTLDAKDRIILALDFPSFEMARPYIQKLKTHVGIFKVGLTLFIREGLPLLERISDISGTANIFLDLKLYDTPMQVGSAAAVLHKKAPELRFLTVHSSGGLRVLKSVVDAMPGGTEILGVTALTSQSPAEAKVSDKAALQEQVLGLAALAKDAGAAGVVASAYEAAALKKHFGNRLTLVIPGIRPDWSEVSEDDQRRTMTPAQAISQGADYLVIGRPICGDSDPVGAAAKIADEIASV</sequence>
<evidence type="ECO:0000256" key="6">
    <source>
        <dbReference type="ARBA" id="ARBA00023239"/>
    </source>
</evidence>
<dbReference type="NCBIfam" id="TIGR01740">
    <property type="entry name" value="pyrF"/>
    <property type="match status" value="1"/>
</dbReference>
<keyword evidence="4" id="KW-0210">Decarboxylase</keyword>
<dbReference type="PANTHER" id="PTHR32119:SF2">
    <property type="entry name" value="OROTIDINE 5'-PHOSPHATE DECARBOXYLASE"/>
    <property type="match status" value="1"/>
</dbReference>
<dbReference type="UniPathway" id="UPA00070">
    <property type="reaction ID" value="UER00120"/>
</dbReference>
<evidence type="ECO:0000313" key="9">
    <source>
        <dbReference type="EMBL" id="VAX33530.1"/>
    </source>
</evidence>